<reference evidence="1 2" key="1">
    <citation type="submission" date="2016-11" db="EMBL/GenBank/DDBJ databases">
        <authorList>
            <person name="Jaros S."/>
            <person name="Januszkiewicz K."/>
            <person name="Wedrychowicz H."/>
        </authorList>
    </citation>
    <scope>NUCLEOTIDE SEQUENCE [LARGE SCALE GENOMIC DNA]</scope>
    <source>
        <strain evidence="1 2">CGMCC 4.2025</strain>
    </source>
</reference>
<sequence length="70" mass="7517">MAVETDIATILRILTRLVDPEAPSRRTELVCTVMDYVASAVATGSAIHPEAQIPLPTDFAKHLDLVLAST</sequence>
<keyword evidence="2" id="KW-1185">Reference proteome</keyword>
<accession>A0A1M7Q8T1</accession>
<protein>
    <submittedName>
        <fullName evidence="1">Uncharacterized protein</fullName>
    </submittedName>
</protein>
<dbReference type="AlphaFoldDB" id="A0A1M7Q8T1"/>
<evidence type="ECO:0000313" key="1">
    <source>
        <dbReference type="EMBL" id="SHN26917.1"/>
    </source>
</evidence>
<feature type="non-terminal residue" evidence="1">
    <location>
        <position position="70"/>
    </location>
</feature>
<evidence type="ECO:0000313" key="2">
    <source>
        <dbReference type="Proteomes" id="UP000184111"/>
    </source>
</evidence>
<gene>
    <name evidence="1" type="ORF">SAMN05216499_13068</name>
</gene>
<dbReference type="Proteomes" id="UP000184111">
    <property type="component" value="Unassembled WGS sequence"/>
</dbReference>
<proteinExistence type="predicted"/>
<name>A0A1M7Q8T1_9ACTN</name>
<organism evidence="1 2">
    <name type="scientific">Actinacidiphila paucisporea</name>
    <dbReference type="NCBI Taxonomy" id="310782"/>
    <lineage>
        <taxon>Bacteria</taxon>
        <taxon>Bacillati</taxon>
        <taxon>Actinomycetota</taxon>
        <taxon>Actinomycetes</taxon>
        <taxon>Kitasatosporales</taxon>
        <taxon>Streptomycetaceae</taxon>
        <taxon>Actinacidiphila</taxon>
    </lineage>
</organism>
<dbReference type="EMBL" id="FRBI01000030">
    <property type="protein sequence ID" value="SHN26917.1"/>
    <property type="molecule type" value="Genomic_DNA"/>
</dbReference>